<evidence type="ECO:0000313" key="1">
    <source>
        <dbReference type="EMBL" id="KAH7858390.1"/>
    </source>
</evidence>
<reference evidence="1 2" key="1">
    <citation type="journal article" date="2021" name="Hortic Res">
        <title>High-quality reference genome and annotation aids understanding of berry development for evergreen blueberry (Vaccinium darrowii).</title>
        <authorList>
            <person name="Yu J."/>
            <person name="Hulse-Kemp A.M."/>
            <person name="Babiker E."/>
            <person name="Staton M."/>
        </authorList>
    </citation>
    <scope>NUCLEOTIDE SEQUENCE [LARGE SCALE GENOMIC DNA]</scope>
    <source>
        <strain evidence="2">cv. NJ 8807/NJ 8810</strain>
        <tissue evidence="1">Young leaf</tissue>
    </source>
</reference>
<sequence length="196" mass="22270">MRLRICIGAAQGLRHLLANGEHELIHRRIEPSTILLDGNWVAKVMLPNIRATTNASAGLLRSTTMHYNSMYQEDDLYSFGVMLLEVLICNERLGSFFHKRKQLGVHRNPKLPDVPLKHYLEDIIQSEDIYQDTDSHLVGKIAPECLSEFVKIPLSCLLLQGTRRQSIDDVARSLQFALHLQENWQSLLAIAAADLF</sequence>
<name>A0ACB7YXS5_9ERIC</name>
<organism evidence="1 2">
    <name type="scientific">Vaccinium darrowii</name>
    <dbReference type="NCBI Taxonomy" id="229202"/>
    <lineage>
        <taxon>Eukaryota</taxon>
        <taxon>Viridiplantae</taxon>
        <taxon>Streptophyta</taxon>
        <taxon>Embryophyta</taxon>
        <taxon>Tracheophyta</taxon>
        <taxon>Spermatophyta</taxon>
        <taxon>Magnoliopsida</taxon>
        <taxon>eudicotyledons</taxon>
        <taxon>Gunneridae</taxon>
        <taxon>Pentapetalae</taxon>
        <taxon>asterids</taxon>
        <taxon>Ericales</taxon>
        <taxon>Ericaceae</taxon>
        <taxon>Vaccinioideae</taxon>
        <taxon>Vaccinieae</taxon>
        <taxon>Vaccinium</taxon>
    </lineage>
</organism>
<gene>
    <name evidence="1" type="ORF">Vadar_023271</name>
</gene>
<comment type="caution">
    <text evidence="1">The sequence shown here is derived from an EMBL/GenBank/DDBJ whole genome shotgun (WGS) entry which is preliminary data.</text>
</comment>
<keyword evidence="2" id="KW-1185">Reference proteome</keyword>
<protein>
    <submittedName>
        <fullName evidence="1">Uncharacterized protein</fullName>
    </submittedName>
</protein>
<evidence type="ECO:0000313" key="2">
    <source>
        <dbReference type="Proteomes" id="UP000828048"/>
    </source>
</evidence>
<proteinExistence type="predicted"/>
<accession>A0ACB7YXS5</accession>
<dbReference type="Proteomes" id="UP000828048">
    <property type="component" value="Chromosome 3"/>
</dbReference>
<dbReference type="EMBL" id="CM037153">
    <property type="protein sequence ID" value="KAH7858390.1"/>
    <property type="molecule type" value="Genomic_DNA"/>
</dbReference>